<dbReference type="SUPFAM" id="SSF48452">
    <property type="entry name" value="TPR-like"/>
    <property type="match status" value="1"/>
</dbReference>
<name>D2VL58_NAEGR</name>
<dbReference type="PANTHER" id="PTHR46512">
    <property type="entry name" value="PEPTIDYLPROLYL ISOMERASE"/>
    <property type="match status" value="1"/>
</dbReference>
<dbReference type="EMBL" id="GG738879">
    <property type="protein sequence ID" value="EFC42560.1"/>
    <property type="molecule type" value="Genomic_DNA"/>
</dbReference>
<dbReference type="RefSeq" id="XP_002675304.1">
    <property type="nucleotide sequence ID" value="XM_002675258.1"/>
</dbReference>
<dbReference type="OrthoDB" id="407558at2759"/>
<protein>
    <recommendedName>
        <fullName evidence="2">peptidylprolyl isomerase</fullName>
        <ecNumber evidence="2">5.2.1.8</ecNumber>
    </recommendedName>
</protein>
<evidence type="ECO:0000256" key="3">
    <source>
        <dbReference type="ARBA" id="ARBA00023110"/>
    </source>
</evidence>
<gene>
    <name evidence="7" type="ORF">NAEGRDRAFT_58571</name>
</gene>
<dbReference type="Pfam" id="PF00160">
    <property type="entry name" value="Pro_isomerase"/>
    <property type="match status" value="1"/>
</dbReference>
<dbReference type="OMA" id="EMEQNCN"/>
<dbReference type="FunCoup" id="D2VL58">
    <property type="interactions" value="501"/>
</dbReference>
<proteinExistence type="predicted"/>
<keyword evidence="8" id="KW-1185">Reference proteome</keyword>
<dbReference type="EC" id="5.2.1.8" evidence="2"/>
<dbReference type="Proteomes" id="UP000006671">
    <property type="component" value="Unassembled WGS sequence"/>
</dbReference>
<dbReference type="GeneID" id="8863121"/>
<evidence type="ECO:0000259" key="6">
    <source>
        <dbReference type="PROSITE" id="PS50072"/>
    </source>
</evidence>
<dbReference type="eggNOG" id="KOG0546">
    <property type="taxonomic scope" value="Eukaryota"/>
</dbReference>
<reference evidence="7 8" key="1">
    <citation type="journal article" date="2010" name="Cell">
        <title>The genome of Naegleria gruberi illuminates early eukaryotic versatility.</title>
        <authorList>
            <person name="Fritz-Laylin L.K."/>
            <person name="Prochnik S.E."/>
            <person name="Ginger M.L."/>
            <person name="Dacks J.B."/>
            <person name="Carpenter M.L."/>
            <person name="Field M.C."/>
            <person name="Kuo A."/>
            <person name="Paredez A."/>
            <person name="Chapman J."/>
            <person name="Pham J."/>
            <person name="Shu S."/>
            <person name="Neupane R."/>
            <person name="Cipriano M."/>
            <person name="Mancuso J."/>
            <person name="Tu H."/>
            <person name="Salamov A."/>
            <person name="Lindquist E."/>
            <person name="Shapiro H."/>
            <person name="Lucas S."/>
            <person name="Grigoriev I.V."/>
            <person name="Cande W.Z."/>
            <person name="Fulton C."/>
            <person name="Rokhsar D.S."/>
            <person name="Dawson S.C."/>
        </authorList>
    </citation>
    <scope>NUCLEOTIDE SEQUENCE [LARGE SCALE GENOMIC DNA]</scope>
    <source>
        <strain evidence="7 8">NEG-M</strain>
    </source>
</reference>
<dbReference type="Gene3D" id="2.40.100.10">
    <property type="entry name" value="Cyclophilin-like"/>
    <property type="match status" value="1"/>
</dbReference>
<dbReference type="STRING" id="5762.D2VL58"/>
<dbReference type="InParanoid" id="D2VL58"/>
<dbReference type="PANTHER" id="PTHR46512:SF9">
    <property type="entry name" value="PEPTIDYLPROLYL ISOMERASE"/>
    <property type="match status" value="1"/>
</dbReference>
<comment type="catalytic activity">
    <reaction evidence="1">
        <text>[protein]-peptidylproline (omega=180) = [protein]-peptidylproline (omega=0)</text>
        <dbReference type="Rhea" id="RHEA:16237"/>
        <dbReference type="Rhea" id="RHEA-COMP:10747"/>
        <dbReference type="Rhea" id="RHEA-COMP:10748"/>
        <dbReference type="ChEBI" id="CHEBI:83833"/>
        <dbReference type="ChEBI" id="CHEBI:83834"/>
        <dbReference type="EC" id="5.2.1.8"/>
    </reaction>
</comment>
<organism evidence="8">
    <name type="scientific">Naegleria gruberi</name>
    <name type="common">Amoeba</name>
    <dbReference type="NCBI Taxonomy" id="5762"/>
    <lineage>
        <taxon>Eukaryota</taxon>
        <taxon>Discoba</taxon>
        <taxon>Heterolobosea</taxon>
        <taxon>Tetramitia</taxon>
        <taxon>Eutetramitia</taxon>
        <taxon>Vahlkampfiidae</taxon>
        <taxon>Naegleria</taxon>
    </lineage>
</organism>
<dbReference type="PROSITE" id="PS50072">
    <property type="entry name" value="CSA_PPIASE_2"/>
    <property type="match status" value="1"/>
</dbReference>
<evidence type="ECO:0000256" key="4">
    <source>
        <dbReference type="ARBA" id="ARBA00023235"/>
    </source>
</evidence>
<dbReference type="AlphaFoldDB" id="D2VL58"/>
<keyword evidence="4" id="KW-0413">Isomerase</keyword>
<dbReference type="KEGG" id="ngr:NAEGRDRAFT_58571"/>
<dbReference type="InterPro" id="IPR019734">
    <property type="entry name" value="TPR_rpt"/>
</dbReference>
<evidence type="ECO:0000256" key="5">
    <source>
        <dbReference type="PROSITE-ProRule" id="PRU00339"/>
    </source>
</evidence>
<dbReference type="InterPro" id="IPR029000">
    <property type="entry name" value="Cyclophilin-like_dom_sf"/>
</dbReference>
<evidence type="ECO:0000256" key="2">
    <source>
        <dbReference type="ARBA" id="ARBA00013194"/>
    </source>
</evidence>
<keyword evidence="5" id="KW-0802">TPR repeat</keyword>
<dbReference type="InterPro" id="IPR050754">
    <property type="entry name" value="FKBP4/5/8-like"/>
</dbReference>
<feature type="domain" description="PPIase cyclophilin-type" evidence="6">
    <location>
        <begin position="9"/>
        <end position="165"/>
    </location>
</feature>
<dbReference type="InterPro" id="IPR002130">
    <property type="entry name" value="Cyclophilin-type_PPIase_dom"/>
</dbReference>
<dbReference type="GO" id="GO:0003755">
    <property type="term" value="F:peptidyl-prolyl cis-trans isomerase activity"/>
    <property type="evidence" value="ECO:0007669"/>
    <property type="project" value="UniProtKB-EC"/>
</dbReference>
<accession>D2VL58</accession>
<dbReference type="SUPFAM" id="SSF50891">
    <property type="entry name" value="Cyclophilin-like"/>
    <property type="match status" value="1"/>
</dbReference>
<dbReference type="VEuPathDB" id="AmoebaDB:NAEGRDRAFT_58571"/>
<evidence type="ECO:0000313" key="8">
    <source>
        <dbReference type="Proteomes" id="UP000006671"/>
    </source>
</evidence>
<dbReference type="Gene3D" id="1.25.40.10">
    <property type="entry name" value="Tetratricopeptide repeat domain"/>
    <property type="match status" value="1"/>
</dbReference>
<feature type="repeat" description="TPR" evidence="5">
    <location>
        <begin position="205"/>
        <end position="238"/>
    </location>
</feature>
<evidence type="ECO:0000313" key="7">
    <source>
        <dbReference type="EMBL" id="EFC42560.1"/>
    </source>
</evidence>
<sequence>MSQDIDRVFFEVEVKGNSLGRIVVELFRDKCPNICNNIITLCKGPVGYKGSKVFRVIKKMMIQAGDYEFNTGEGGKQVVDGDFANDYYDSERDEDFLMFIDKKSTKEASSQFLFSTTNLSYMKNELLPVGKITKGTSILSRIERIPVVETTGYPSIEITFMDCGVLEHGQSDGILDQQNVEEGDIYPQYPADNEDVSLGKKMEIAEQLKELGNQFFKQGNLSKALEKYEKAFRYLAPGMREENERKLLEEKEIVILGNIAAVKIKQSEYATVIELCNKVLQLVTHHNEMEGISAIETKAKFRRGVSYFSRGDWQNSERDFSDLLENNLGNKEIEVWHKKAKAELEKYKEKEKHTFSKLFK</sequence>
<keyword evidence="3" id="KW-0697">Rotamase</keyword>
<dbReference type="PROSITE" id="PS50005">
    <property type="entry name" value="TPR"/>
    <property type="match status" value="1"/>
</dbReference>
<dbReference type="SMART" id="SM00028">
    <property type="entry name" value="TPR"/>
    <property type="match status" value="3"/>
</dbReference>
<dbReference type="InterPro" id="IPR011990">
    <property type="entry name" value="TPR-like_helical_dom_sf"/>
</dbReference>
<evidence type="ECO:0000256" key="1">
    <source>
        <dbReference type="ARBA" id="ARBA00000971"/>
    </source>
</evidence>